<dbReference type="eggNOG" id="ENOG502QPRK">
    <property type="taxonomic scope" value="Eukaryota"/>
</dbReference>
<dbReference type="PDBsum" id="5VG2"/>
<proteinExistence type="evidence at protein level"/>
<dbReference type="InterPro" id="IPR000627">
    <property type="entry name" value="Intradiol_dOase_C"/>
</dbReference>
<name>T1K8P1_TETUR</name>
<dbReference type="PDB" id="6BDJ">
    <property type="method" value="X-ray"/>
    <property type="resolution" value="2.15 A"/>
    <property type="chains" value="A/U=23-259"/>
</dbReference>
<dbReference type="AlphaFoldDB" id="T1K8P1"/>
<keyword evidence="5 6" id="KW-0002">3D-structure</keyword>
<reference evidence="5 6" key="3">
    <citation type="journal article" date="2019" name="Insect Biochem. Mol. Biol.">
        <title>Structural and functional characterization of an intradiol ring-cleavage dioxygenase from the polyphagous spider mite herbivore Tetranychus urticae Koch.</title>
        <authorList>
            <person name="Schlachter C.R."/>
            <person name="Daneshian L."/>
            <person name="Amaya J."/>
            <person name="Klapper V."/>
            <person name="Wybouw N."/>
            <person name="Borowski T."/>
            <person name="Van Leeuwen T."/>
            <person name="Grbic V."/>
            <person name="Grbic M."/>
            <person name="Makris T.M."/>
            <person name="Chruszcz M."/>
        </authorList>
    </citation>
    <scope>X-RAY CRYSTALLOGRAPHY (2.15 ANGSTROMS) OF 23-259 IN COMPLEX WITH FE(3+)</scope>
    <scope>DISULFIDE BONDS</scope>
</reference>
<dbReference type="PANTHER" id="PTHR34315:SF1">
    <property type="entry name" value="INTRADIOL RING-CLEAVAGE DIOXYGENASES DOMAIN-CONTAINING PROTEIN-RELATED"/>
    <property type="match status" value="1"/>
</dbReference>
<dbReference type="PDBsum" id="6BDJ"/>
<evidence type="ECO:0000256" key="1">
    <source>
        <dbReference type="SAM" id="SignalP"/>
    </source>
</evidence>
<feature type="binding site" evidence="5 6">
    <location>
        <position position="169"/>
    </location>
    <ligand>
        <name>Fe(3+)</name>
        <dbReference type="ChEBI" id="CHEBI:29034"/>
    </ligand>
</feature>
<dbReference type="KEGG" id="tut:107361576"/>
<evidence type="ECO:0000259" key="2">
    <source>
        <dbReference type="Pfam" id="PF00775"/>
    </source>
</evidence>
<feature type="domain" description="Intradiol ring-cleavage dioxygenases" evidence="2">
    <location>
        <begin position="66"/>
        <end position="171"/>
    </location>
</feature>
<keyword evidence="1" id="KW-0732">Signal</keyword>
<keyword evidence="4" id="KW-1185">Reference proteome</keyword>
<dbReference type="OrthoDB" id="10021862at2759"/>
<evidence type="ECO:0000313" key="4">
    <source>
        <dbReference type="Proteomes" id="UP000015104"/>
    </source>
</evidence>
<dbReference type="InterPro" id="IPR015889">
    <property type="entry name" value="Intradiol_dOase_core"/>
</dbReference>
<feature type="disulfide bond" evidence="5 6">
    <location>
        <begin position="56"/>
        <end position="99"/>
    </location>
</feature>
<dbReference type="EMBL" id="CAEY01001879">
    <property type="status" value="NOT_ANNOTATED_CDS"/>
    <property type="molecule type" value="Genomic_DNA"/>
</dbReference>
<feature type="chain" id="PRO_5004591233" description="Intradiol ring-cleavage dioxygenases domain-containing protein" evidence="1">
    <location>
        <begin position="23"/>
        <end position="259"/>
    </location>
</feature>
<dbReference type="PANTHER" id="PTHR34315">
    <property type="match status" value="1"/>
</dbReference>
<feature type="binding site" evidence="5 6">
    <location>
        <position position="118"/>
    </location>
    <ligand>
        <name>Fe(3+)</name>
        <dbReference type="ChEBI" id="CHEBI:29034"/>
    </ligand>
</feature>
<dbReference type="SUPFAM" id="SSF49482">
    <property type="entry name" value="Aromatic compound dioxygenase"/>
    <property type="match status" value="1"/>
</dbReference>
<dbReference type="PDB" id="5VG2">
    <property type="method" value="X-ray"/>
    <property type="resolution" value="2.46 A"/>
    <property type="chains" value="A/B/C/U=48-259"/>
</dbReference>
<reference evidence="3" key="2">
    <citation type="submission" date="2015-06" db="UniProtKB">
        <authorList>
            <consortium name="EnsemblMetazoa"/>
        </authorList>
    </citation>
    <scope>IDENTIFICATION</scope>
</reference>
<dbReference type="HOGENOM" id="CLU_027719_2_1_1"/>
<organism evidence="3 4">
    <name type="scientific">Tetranychus urticae</name>
    <name type="common">Two-spotted spider mite</name>
    <dbReference type="NCBI Taxonomy" id="32264"/>
    <lineage>
        <taxon>Eukaryota</taxon>
        <taxon>Metazoa</taxon>
        <taxon>Ecdysozoa</taxon>
        <taxon>Arthropoda</taxon>
        <taxon>Chelicerata</taxon>
        <taxon>Arachnida</taxon>
        <taxon>Acari</taxon>
        <taxon>Acariformes</taxon>
        <taxon>Trombidiformes</taxon>
        <taxon>Prostigmata</taxon>
        <taxon>Eleutherengona</taxon>
        <taxon>Raphignathae</taxon>
        <taxon>Tetranychoidea</taxon>
        <taxon>Tetranychidae</taxon>
        <taxon>Tetranychus</taxon>
    </lineage>
</organism>
<feature type="signal peptide" evidence="1">
    <location>
        <begin position="1"/>
        <end position="22"/>
    </location>
</feature>
<dbReference type="Proteomes" id="UP000015104">
    <property type="component" value="Unassembled WGS sequence"/>
</dbReference>
<dbReference type="Pfam" id="PF00775">
    <property type="entry name" value="Dioxygenase_C"/>
    <property type="match status" value="1"/>
</dbReference>
<reference evidence="4" key="1">
    <citation type="submission" date="2011-08" db="EMBL/GenBank/DDBJ databases">
        <authorList>
            <person name="Rombauts S."/>
        </authorList>
    </citation>
    <scope>NUCLEOTIDE SEQUENCE</scope>
    <source>
        <strain evidence="4">London</strain>
    </source>
</reference>
<dbReference type="EnsemblMetazoa" id="tetur07g02040.1">
    <property type="protein sequence ID" value="tetur07g02040.1"/>
    <property type="gene ID" value="tetur07g02040"/>
</dbReference>
<protein>
    <recommendedName>
        <fullName evidence="2">Intradiol ring-cleavage dioxygenases domain-containing protein</fullName>
    </recommendedName>
</protein>
<keyword evidence="5 6" id="KW-0479">Metal-binding</keyword>
<dbReference type="Gene3D" id="2.60.130.10">
    <property type="entry name" value="Aromatic compound dioxygenase"/>
    <property type="match status" value="1"/>
</dbReference>
<accession>T1K8P1</accession>
<evidence type="ECO:0007829" key="6">
    <source>
        <dbReference type="PDB" id="6BDJ"/>
    </source>
</evidence>
<evidence type="ECO:0000313" key="3">
    <source>
        <dbReference type="EnsemblMetazoa" id="tetur07g02040.1"/>
    </source>
</evidence>
<dbReference type="SMR" id="T1K8P1"/>
<gene>
    <name evidence="3" type="primary">107361576</name>
</gene>
<dbReference type="GO" id="GO:0016702">
    <property type="term" value="F:oxidoreductase activity, acting on single donors with incorporation of molecular oxygen, incorporation of two atoms of oxygen"/>
    <property type="evidence" value="ECO:0007669"/>
    <property type="project" value="InterPro"/>
</dbReference>
<feature type="binding site" evidence="5">
    <location>
        <position position="163"/>
    </location>
    <ligand>
        <name>Fe(3+)</name>
        <dbReference type="ChEBI" id="CHEBI:29034"/>
    </ligand>
</feature>
<sequence length="259" mass="29444">MSIKLGFYVFLIHSLLITSSLCNSCASKEEVVPSPEEGQCSQESVKQSFVTRFTECSLSPEVGEGPYFIEEDIIRSNIVEDRIGIRLNVTLNLVDFNTCKPIKGAKVYIWQPDYSGIYSGFMDKPRVKREKMYPKDPRRFLRGTQVTNENGTVTFETLFPGHYPGRTPHIHYRIHANGNVAHIGQIFFDESTSQVIQSKSPYNQVHSRRMKNEEDGEFTYFNGKKSIINIDPQSLSGDSLEGILNLAINPLHRSNLMWA</sequence>
<feature type="binding site" evidence="5 6">
    <location>
        <position position="171"/>
    </location>
    <ligand>
        <name>Fe(3+)</name>
        <dbReference type="ChEBI" id="CHEBI:29034"/>
    </ligand>
</feature>
<evidence type="ECO:0007829" key="5">
    <source>
        <dbReference type="PDB" id="5VG2"/>
    </source>
</evidence>
<dbReference type="GO" id="GO:0008199">
    <property type="term" value="F:ferric iron binding"/>
    <property type="evidence" value="ECO:0007669"/>
    <property type="project" value="InterPro"/>
</dbReference>